<evidence type="ECO:0000313" key="2">
    <source>
        <dbReference type="EMBL" id="PWY97493.1"/>
    </source>
</evidence>
<proteinExistence type="predicted"/>
<accession>A0A317XGS6</accession>
<feature type="compositionally biased region" description="Low complexity" evidence="1">
    <location>
        <begin position="28"/>
        <end position="59"/>
    </location>
</feature>
<evidence type="ECO:0000313" key="3">
    <source>
        <dbReference type="Proteomes" id="UP000246740"/>
    </source>
</evidence>
<feature type="region of interest" description="Disordered" evidence="1">
    <location>
        <begin position="1292"/>
        <end position="1378"/>
    </location>
</feature>
<feature type="compositionally biased region" description="Polar residues" evidence="1">
    <location>
        <begin position="100"/>
        <end position="112"/>
    </location>
</feature>
<feature type="compositionally biased region" description="Basic and acidic residues" evidence="1">
    <location>
        <begin position="452"/>
        <end position="465"/>
    </location>
</feature>
<dbReference type="PANTHER" id="PTHR28630:SF3">
    <property type="entry name" value="PEROXIREDOXIN-LIKE 2C"/>
    <property type="match status" value="1"/>
</dbReference>
<sequence>MTVSYRKSPSFSGHATLQELALTPPQSPDLDSCPSSSSSFTGLSAATPASVPASGSGSASLGQYHASGIVVPNESMEAGLSLRRSPVTQSKATLEPVSPEQEQLASDYQTGYTGDLDPSSDHYVYRRPFVDRAFLHSQRRSQLIFEQKLNQRRKPSTPDSIPTSHSSPSHIRQSSLSRRPDSGSFAALRRPSTSSSPRTPDSVWVPAYLDVAAESNAARSSSSTSTFASSPLVGLANGGLRELATGHAAQPASKRASWIRRTQQNEARSDSHHTSTNSGPLLAAAHIRPSTSVAASAAVVSSAPSAWTGSSPSISSRRHSSFLTGEHRFGGQMPIFSSISFSNTSYKKTMSDGDAETDTARSGSAADTSKSRARNSTESASSSDSSSSKERGSADIIEYEGIGDQLGGSSSPTSASDSLDSETYAPSETYAREEHVEHIQDATPVSAPASASRKDLGAELRRDSGGPDEVFSTPRSSSEQIKAKETHFDDGSNAPDEQATESAPLPDSDSATPITTVHHARSPSGSEAIRLAQEAAAARLQQIAGDKRPNTASGAITDAAKPDTSADTTKTDKASLSTRNLATSGDNPGATASRSASRATIKRPSTAPVGAGGGHVRNLSNGGKGPVMEVEGMQFVLGKDEDEASKKNKEPLSPPLPNAVRFLRQTGGVDPNARRASHYSMQSKASSSQSHGTDSTDPSADVDAGRDAISGVKGTAKKVNGSWDLEKELDIVDRARNGNETGSAADVSSRRKSLIGESKDKSGASNKGTGKPAVKGNMLSIIDEDETDEVRAAAREAGIPEGSYAIHPPSMLQLFEASQCIVYDEDGREVMFGDLFKKKRTLVCFLRHWWCGFCQQFAMSVRHIDPLPLKKANMNFLLIGQGDWHVIKAYRQVMQVQYPIYADPKRNLYRALGMTLRTNDANPACARPDYNQMSMTKGILVAIKKGLFDMPIRNPGDMKLLGGDFILGPGLQCSFTHRMTVTDGHMDLPRILAQAGCDMSLKTPKPILATEEKEARTAMLAGGNRRQPRSLGRSRTKKSNKNDTLPGTISSLADSSFTGSAGNGSGGPSGNASSRFARPSLFGRFPGRFSKSQVSLPNDSSMIDLGSDFDPSPRGGPRSASAMRKISLDSRMRDSFESRQTEIEFESRATSIDTRNYADSIASESGPSSAQAHKTQSMAELRKRFQMGSWTDSMRSKSRIDSGSSVKSSSGVNKLLPPTPAEVLAQRRSTSSLRGSIVAPPTVAAADTSTASSDPAGDAQVSGSLSLAPSKPKTAIPLSVFSNQIVSRQVQQPSKSLASDQPAVAGLGIDASEATAETEQTPRGPESMSRASSSRGAGAERPGSGSDANPRISVSSLMSRIRSDNGEESFASASGPGSSFLMDLDVYDALSRQPSQKFQRNGSGKEGLSAMNGETTGDMPLTPGQTSDSGFSVEAADSESDTEPMMASESGNSTPRRNGGGIGAANSSGTGSVASSNSNGSLNQTGSMSTFYSFNTFRGKTNLDNLAEASEEEDSANELGNESDEPIEFEEAPRRR</sequence>
<feature type="region of interest" description="Disordered" evidence="1">
    <location>
        <begin position="1503"/>
        <end position="1536"/>
    </location>
</feature>
<dbReference type="SUPFAM" id="SSF52833">
    <property type="entry name" value="Thioredoxin-like"/>
    <property type="match status" value="1"/>
</dbReference>
<dbReference type="InterPro" id="IPR032801">
    <property type="entry name" value="PXL2A/B/C"/>
</dbReference>
<feature type="compositionally biased region" description="Polar residues" evidence="1">
    <location>
        <begin position="1392"/>
        <end position="1402"/>
    </location>
</feature>
<keyword evidence="3" id="KW-1185">Reference proteome</keyword>
<feature type="compositionally biased region" description="Polar residues" evidence="1">
    <location>
        <begin position="576"/>
        <end position="586"/>
    </location>
</feature>
<feature type="compositionally biased region" description="Polar residues" evidence="1">
    <location>
        <begin position="1042"/>
        <end position="1054"/>
    </location>
</feature>
<dbReference type="Pfam" id="PF13911">
    <property type="entry name" value="AhpC-TSA_2"/>
    <property type="match status" value="1"/>
</dbReference>
<organism evidence="2 3">
    <name type="scientific">Testicularia cyperi</name>
    <dbReference type="NCBI Taxonomy" id="1882483"/>
    <lineage>
        <taxon>Eukaryota</taxon>
        <taxon>Fungi</taxon>
        <taxon>Dikarya</taxon>
        <taxon>Basidiomycota</taxon>
        <taxon>Ustilaginomycotina</taxon>
        <taxon>Ustilaginomycetes</taxon>
        <taxon>Ustilaginales</taxon>
        <taxon>Anthracoideaceae</taxon>
        <taxon>Testicularia</taxon>
    </lineage>
</organism>
<feature type="region of interest" description="Disordered" evidence="1">
    <location>
        <begin position="145"/>
        <end position="201"/>
    </location>
</feature>
<dbReference type="Proteomes" id="UP000246740">
    <property type="component" value="Unassembled WGS sequence"/>
</dbReference>
<feature type="compositionally biased region" description="Low complexity" evidence="1">
    <location>
        <begin position="590"/>
        <end position="599"/>
    </location>
</feature>
<feature type="region of interest" description="Disordered" evidence="1">
    <location>
        <begin position="736"/>
        <end position="775"/>
    </location>
</feature>
<dbReference type="CDD" id="cd02970">
    <property type="entry name" value="PRX_like2"/>
    <property type="match status" value="1"/>
</dbReference>
<feature type="region of interest" description="Disordered" evidence="1">
    <location>
        <begin position="246"/>
        <end position="279"/>
    </location>
</feature>
<feature type="compositionally biased region" description="Low complexity" evidence="1">
    <location>
        <begin position="557"/>
        <end position="568"/>
    </location>
</feature>
<name>A0A317XGS6_9BASI</name>
<dbReference type="OrthoDB" id="40334at2759"/>
<feature type="compositionally biased region" description="Low complexity" evidence="1">
    <location>
        <begin position="1368"/>
        <end position="1378"/>
    </location>
</feature>
<dbReference type="PANTHER" id="PTHR28630">
    <property type="match status" value="1"/>
</dbReference>
<feature type="compositionally biased region" description="Basic residues" evidence="1">
    <location>
        <begin position="1026"/>
        <end position="1039"/>
    </location>
</feature>
<feature type="region of interest" description="Disordered" evidence="1">
    <location>
        <begin position="1392"/>
        <end position="1489"/>
    </location>
</feature>
<reference evidence="2 3" key="1">
    <citation type="journal article" date="2018" name="Mol. Biol. Evol.">
        <title>Broad Genomic Sampling Reveals a Smut Pathogenic Ancestry of the Fungal Clade Ustilaginomycotina.</title>
        <authorList>
            <person name="Kijpornyongpan T."/>
            <person name="Mondo S.J."/>
            <person name="Barry K."/>
            <person name="Sandor L."/>
            <person name="Lee J."/>
            <person name="Lipzen A."/>
            <person name="Pangilinan J."/>
            <person name="LaButti K."/>
            <person name="Hainaut M."/>
            <person name="Henrissat B."/>
            <person name="Grigoriev I.V."/>
            <person name="Spatafora J.W."/>
            <person name="Aime M.C."/>
        </authorList>
    </citation>
    <scope>NUCLEOTIDE SEQUENCE [LARGE SCALE GENOMIC DNA]</scope>
    <source>
        <strain evidence="2 3">MCA 3645</strain>
    </source>
</reference>
<feature type="region of interest" description="Disordered" evidence="1">
    <location>
        <begin position="346"/>
        <end position="528"/>
    </location>
</feature>
<feature type="compositionally biased region" description="Basic and acidic residues" evidence="1">
    <location>
        <begin position="481"/>
        <end position="490"/>
    </location>
</feature>
<feature type="region of interest" description="Disordered" evidence="1">
    <location>
        <begin position="1187"/>
        <end position="1270"/>
    </location>
</feature>
<feature type="compositionally biased region" description="Low complexity" evidence="1">
    <location>
        <begin position="407"/>
        <end position="418"/>
    </location>
</feature>
<gene>
    <name evidence="2" type="ORF">BCV70DRAFT_208521</name>
</gene>
<feature type="compositionally biased region" description="Polar residues" evidence="1">
    <location>
        <begin position="1090"/>
        <end position="1101"/>
    </location>
</feature>
<feature type="compositionally biased region" description="Low complexity" evidence="1">
    <location>
        <begin position="1239"/>
        <end position="1259"/>
    </location>
</feature>
<feature type="region of interest" description="Disordered" evidence="1">
    <location>
        <begin position="639"/>
        <end position="706"/>
    </location>
</feature>
<feature type="region of interest" description="Disordered" evidence="1">
    <location>
        <begin position="1"/>
        <end position="59"/>
    </location>
</feature>
<feature type="region of interest" description="Disordered" evidence="1">
    <location>
        <begin position="1018"/>
        <end position="1075"/>
    </location>
</feature>
<feature type="compositionally biased region" description="Low complexity" evidence="1">
    <location>
        <begin position="1323"/>
        <end position="1346"/>
    </location>
</feature>
<evidence type="ECO:0000256" key="1">
    <source>
        <dbReference type="SAM" id="MobiDB-lite"/>
    </source>
</evidence>
<feature type="region of interest" description="Disordered" evidence="1">
    <location>
        <begin position="79"/>
        <end position="121"/>
    </location>
</feature>
<dbReference type="EMBL" id="KZ819206">
    <property type="protein sequence ID" value="PWY97493.1"/>
    <property type="molecule type" value="Genomic_DNA"/>
</dbReference>
<dbReference type="InterPro" id="IPR036249">
    <property type="entry name" value="Thioredoxin-like_sf"/>
</dbReference>
<feature type="region of interest" description="Disordered" evidence="1">
    <location>
        <begin position="1090"/>
        <end position="1142"/>
    </location>
</feature>
<feature type="compositionally biased region" description="Basic and acidic residues" evidence="1">
    <location>
        <begin position="430"/>
        <end position="440"/>
    </location>
</feature>
<evidence type="ECO:0008006" key="4">
    <source>
        <dbReference type="Google" id="ProtNLM"/>
    </source>
</evidence>
<feature type="compositionally biased region" description="Low complexity" evidence="1">
    <location>
        <begin position="1201"/>
        <end position="1212"/>
    </location>
</feature>
<feature type="region of interest" description="Disordered" evidence="1">
    <location>
        <begin position="542"/>
        <end position="627"/>
    </location>
</feature>
<feature type="compositionally biased region" description="Acidic residues" evidence="1">
    <location>
        <begin position="1509"/>
        <end position="1530"/>
    </location>
</feature>
<feature type="compositionally biased region" description="Low complexity" evidence="1">
    <location>
        <begin position="374"/>
        <end position="386"/>
    </location>
</feature>
<feature type="compositionally biased region" description="Low complexity" evidence="1">
    <location>
        <begin position="1464"/>
        <end position="1481"/>
    </location>
</feature>
<feature type="compositionally biased region" description="Low complexity" evidence="1">
    <location>
        <begin position="189"/>
        <end position="200"/>
    </location>
</feature>
<feature type="compositionally biased region" description="Low complexity" evidence="1">
    <location>
        <begin position="678"/>
        <end position="691"/>
    </location>
</feature>
<protein>
    <recommendedName>
        <fullName evidence="4">Thioredoxin domain-containing protein</fullName>
    </recommendedName>
</protein>
<dbReference type="InParanoid" id="A0A317XGS6"/>
<feature type="compositionally biased region" description="Polar residues" evidence="1">
    <location>
        <begin position="1"/>
        <end position="15"/>
    </location>
</feature>
<feature type="compositionally biased region" description="Low complexity" evidence="1">
    <location>
        <begin position="157"/>
        <end position="177"/>
    </location>
</feature>
<feature type="compositionally biased region" description="Basic and acidic residues" evidence="1">
    <location>
        <begin position="1126"/>
        <end position="1142"/>
    </location>
</feature>
<dbReference type="Gene3D" id="3.40.30.10">
    <property type="entry name" value="Glutaredoxin"/>
    <property type="match status" value="1"/>
</dbReference>